<dbReference type="Pfam" id="PF05491">
    <property type="entry name" value="WHD_RuvB"/>
    <property type="match status" value="1"/>
</dbReference>
<name>A0A1G1Z915_9BACT</name>
<keyword evidence="11" id="KW-0347">Helicase</keyword>
<feature type="binding site" evidence="9">
    <location>
        <position position="63"/>
    </location>
    <ligand>
        <name>ATP</name>
        <dbReference type="ChEBI" id="CHEBI:30616"/>
    </ligand>
</feature>
<evidence type="ECO:0000259" key="10">
    <source>
        <dbReference type="SMART" id="SM00382"/>
    </source>
</evidence>
<feature type="binding site" evidence="9">
    <location>
        <position position="64"/>
    </location>
    <ligand>
        <name>ATP</name>
        <dbReference type="ChEBI" id="CHEBI:30616"/>
    </ligand>
</feature>
<evidence type="ECO:0000256" key="6">
    <source>
        <dbReference type="ARBA" id="ARBA00023125"/>
    </source>
</evidence>
<evidence type="ECO:0000256" key="1">
    <source>
        <dbReference type="ARBA" id="ARBA00022490"/>
    </source>
</evidence>
<dbReference type="InterPro" id="IPR041445">
    <property type="entry name" value="AAA_lid_4"/>
</dbReference>
<feature type="binding site" evidence="9">
    <location>
        <position position="19"/>
    </location>
    <ligand>
        <name>ATP</name>
        <dbReference type="ChEBI" id="CHEBI:30616"/>
    </ligand>
</feature>
<feature type="binding site" evidence="9">
    <location>
        <position position="64"/>
    </location>
    <ligand>
        <name>Mg(2+)</name>
        <dbReference type="ChEBI" id="CHEBI:18420"/>
    </ligand>
</feature>
<gene>
    <name evidence="9" type="primary">ruvB</name>
    <name evidence="11" type="ORF">A3I33_02205</name>
</gene>
<dbReference type="Gene3D" id="1.10.8.60">
    <property type="match status" value="1"/>
</dbReference>
<feature type="binding site" evidence="9">
    <location>
        <position position="169"/>
    </location>
    <ligand>
        <name>ATP</name>
        <dbReference type="ChEBI" id="CHEBI:30616"/>
    </ligand>
</feature>
<organism evidence="11 12">
    <name type="scientific">Candidatus Colwellbacteria bacterium RIFCSPLOWO2_02_FULL_45_11</name>
    <dbReference type="NCBI Taxonomy" id="1797692"/>
    <lineage>
        <taxon>Bacteria</taxon>
        <taxon>Candidatus Colwelliibacteriota</taxon>
    </lineage>
</organism>
<dbReference type="Proteomes" id="UP000176544">
    <property type="component" value="Unassembled WGS sequence"/>
</dbReference>
<feature type="binding site" evidence="9">
    <location>
        <position position="60"/>
    </location>
    <ligand>
        <name>ATP</name>
        <dbReference type="ChEBI" id="CHEBI:30616"/>
    </ligand>
</feature>
<dbReference type="InterPro" id="IPR036390">
    <property type="entry name" value="WH_DNA-bd_sf"/>
</dbReference>
<comment type="subunit">
    <text evidence="9">Homohexamer. Forms an RuvA(8)-RuvB(12)-Holliday junction (HJ) complex. HJ DNA is sandwiched between 2 RuvA tetramers; dsDNA enters through RuvA and exits via RuvB. An RuvB hexamer assembles on each DNA strand where it exits the tetramer. Each RuvB hexamer is contacted by two RuvA subunits (via domain III) on 2 adjacent RuvB subunits; this complex drives branch migration. In the full resolvosome a probable DNA-RuvA(4)-RuvB(12)-RuvC(2) complex forms which resolves the HJ.</text>
</comment>
<dbReference type="InterPro" id="IPR036388">
    <property type="entry name" value="WH-like_DNA-bd_sf"/>
</dbReference>
<dbReference type="Gene3D" id="3.40.50.300">
    <property type="entry name" value="P-loop containing nucleotide triphosphate hydrolases"/>
    <property type="match status" value="1"/>
</dbReference>
<dbReference type="CDD" id="cd00009">
    <property type="entry name" value="AAA"/>
    <property type="match status" value="1"/>
</dbReference>
<dbReference type="GO" id="GO:0005737">
    <property type="term" value="C:cytoplasm"/>
    <property type="evidence" value="ECO:0007669"/>
    <property type="project" value="UniProtKB-SubCell"/>
</dbReference>
<comment type="similarity">
    <text evidence="9">Belongs to the RuvB family.</text>
</comment>
<dbReference type="GO" id="GO:0048476">
    <property type="term" value="C:Holliday junction resolvase complex"/>
    <property type="evidence" value="ECO:0007669"/>
    <property type="project" value="UniProtKB-UniRule"/>
</dbReference>
<keyword evidence="3 9" id="KW-0227">DNA damage</keyword>
<feature type="binding site" evidence="9">
    <location>
        <position position="289"/>
    </location>
    <ligand>
        <name>DNA</name>
        <dbReference type="ChEBI" id="CHEBI:16991"/>
    </ligand>
</feature>
<evidence type="ECO:0000256" key="4">
    <source>
        <dbReference type="ARBA" id="ARBA00022801"/>
    </source>
</evidence>
<dbReference type="Pfam" id="PF17864">
    <property type="entry name" value="AAA_lid_4"/>
    <property type="match status" value="1"/>
</dbReference>
<dbReference type="STRING" id="1797692.A3I33_02205"/>
<comment type="domain">
    <text evidence="9">Has 3 domains, the large (RuvB-L) and small ATPase (RuvB-S) domains and the C-terminal head (RuvB-H) domain. The head domain binds DNA, while the ATPase domains jointly bind ATP, ADP or are empty depending on the state of the subunit in the translocation cycle. During a single DNA translocation step the structure of each domain remains the same, but their relative positions change.</text>
</comment>
<evidence type="ECO:0000256" key="2">
    <source>
        <dbReference type="ARBA" id="ARBA00022741"/>
    </source>
</evidence>
<comment type="caution">
    <text evidence="9">Lacks conserved residue(s) required for the propagation of feature annotation.</text>
</comment>
<dbReference type="GO" id="GO:0005524">
    <property type="term" value="F:ATP binding"/>
    <property type="evidence" value="ECO:0007669"/>
    <property type="project" value="UniProtKB-UniRule"/>
</dbReference>
<feature type="binding site" evidence="9">
    <location>
        <position position="65"/>
    </location>
    <ligand>
        <name>ATP</name>
        <dbReference type="ChEBI" id="CHEBI:30616"/>
    </ligand>
</feature>
<feature type="binding site" evidence="9">
    <location>
        <position position="179"/>
    </location>
    <ligand>
        <name>ATP</name>
        <dbReference type="ChEBI" id="CHEBI:30616"/>
    </ligand>
</feature>
<keyword evidence="5 9" id="KW-0067">ATP-binding</keyword>
<keyword evidence="2 9" id="KW-0547">Nucleotide-binding</keyword>
<evidence type="ECO:0000256" key="7">
    <source>
        <dbReference type="ARBA" id="ARBA00023172"/>
    </source>
</evidence>
<dbReference type="NCBIfam" id="TIGR00635">
    <property type="entry name" value="ruvB"/>
    <property type="match status" value="1"/>
</dbReference>
<dbReference type="GO" id="GO:0006310">
    <property type="term" value="P:DNA recombination"/>
    <property type="evidence" value="ECO:0007669"/>
    <property type="project" value="UniProtKB-UniRule"/>
</dbReference>
<dbReference type="InterPro" id="IPR004605">
    <property type="entry name" value="DNA_helicase_Holl-junc_RuvB"/>
</dbReference>
<dbReference type="GO" id="GO:0006281">
    <property type="term" value="P:DNA repair"/>
    <property type="evidence" value="ECO:0007669"/>
    <property type="project" value="UniProtKB-UniRule"/>
</dbReference>
<dbReference type="InterPro" id="IPR008824">
    <property type="entry name" value="RuvB-like_N"/>
</dbReference>
<dbReference type="EMBL" id="MHJA01000021">
    <property type="protein sequence ID" value="OGY60909.1"/>
    <property type="molecule type" value="Genomic_DNA"/>
</dbReference>
<feature type="binding site" evidence="9">
    <location>
        <position position="18"/>
    </location>
    <ligand>
        <name>ATP</name>
        <dbReference type="ChEBI" id="CHEBI:30616"/>
    </ligand>
</feature>
<evidence type="ECO:0000313" key="12">
    <source>
        <dbReference type="Proteomes" id="UP000176544"/>
    </source>
</evidence>
<keyword evidence="6 9" id="KW-0238">DNA-binding</keyword>
<dbReference type="NCBIfam" id="NF000868">
    <property type="entry name" value="PRK00080.1"/>
    <property type="match status" value="1"/>
</dbReference>
<dbReference type="InterPro" id="IPR008823">
    <property type="entry name" value="RuvB_wg_C"/>
</dbReference>
<feature type="binding site" evidence="9">
    <location>
        <position position="308"/>
    </location>
    <ligand>
        <name>DNA</name>
        <dbReference type="ChEBI" id="CHEBI:16991"/>
    </ligand>
</feature>
<sequence length="332" mass="37120">MADKSKQHNEDQSIDTILRPESWSDYVGQEKVKRNLHIIIEAAKKRNEPIDHLLFYGQPGLGKTTLARLVTREMGASIKVTSGPTIERAGDLAAILSNLEENEILFVDEAHRLNRMIEEILYPAMESRKLHIVIGKGPGARSVTLDLPPFTLIAATTRVNLLSAPLRARFGATFKLDYYEEKDIEEIIKRSAKILGVGIDTEAIEILAKASRFTPRTANRLLKRARDYIEVHNEKKVTGDIARKTLEFLEIDELGLENYDRAFLKAIIDKFDGGPVGINTIAAALNEDRGGVEDVYEPYLMRIGFLRRTPGGRVVERAAIEHLGGVAKARLL</sequence>
<comment type="catalytic activity">
    <reaction evidence="9">
        <text>ATP + H2O = ADP + phosphate + H(+)</text>
        <dbReference type="Rhea" id="RHEA:13065"/>
        <dbReference type="ChEBI" id="CHEBI:15377"/>
        <dbReference type="ChEBI" id="CHEBI:15378"/>
        <dbReference type="ChEBI" id="CHEBI:30616"/>
        <dbReference type="ChEBI" id="CHEBI:43474"/>
        <dbReference type="ChEBI" id="CHEBI:456216"/>
    </reaction>
</comment>
<protein>
    <recommendedName>
        <fullName evidence="9">Holliday junction branch migration complex subunit RuvB</fullName>
        <ecNumber evidence="9">3.6.4.-</ecNumber>
    </recommendedName>
</protein>
<feature type="domain" description="AAA+ ATPase" evidence="10">
    <location>
        <begin position="49"/>
        <end position="180"/>
    </location>
</feature>
<dbReference type="Pfam" id="PF05496">
    <property type="entry name" value="RuvB_N"/>
    <property type="match status" value="1"/>
</dbReference>
<comment type="caution">
    <text evidence="11">The sequence shown here is derived from an EMBL/GenBank/DDBJ whole genome shotgun (WGS) entry which is preliminary data.</text>
</comment>
<evidence type="ECO:0000313" key="11">
    <source>
        <dbReference type="EMBL" id="OGY60909.1"/>
    </source>
</evidence>
<dbReference type="GO" id="GO:0016887">
    <property type="term" value="F:ATP hydrolysis activity"/>
    <property type="evidence" value="ECO:0007669"/>
    <property type="project" value="RHEA"/>
</dbReference>
<evidence type="ECO:0000256" key="9">
    <source>
        <dbReference type="HAMAP-Rule" id="MF_00016"/>
    </source>
</evidence>
<dbReference type="PANTHER" id="PTHR42848">
    <property type="match status" value="1"/>
</dbReference>
<evidence type="ECO:0000256" key="8">
    <source>
        <dbReference type="ARBA" id="ARBA00023204"/>
    </source>
</evidence>
<evidence type="ECO:0000256" key="3">
    <source>
        <dbReference type="ARBA" id="ARBA00022763"/>
    </source>
</evidence>
<dbReference type="SUPFAM" id="SSF46785">
    <property type="entry name" value="Winged helix' DNA-binding domain"/>
    <property type="match status" value="1"/>
</dbReference>
<accession>A0A1G1Z915</accession>
<reference evidence="11 12" key="1">
    <citation type="journal article" date="2016" name="Nat. Commun.">
        <title>Thousands of microbial genomes shed light on interconnected biogeochemical processes in an aquifer system.</title>
        <authorList>
            <person name="Anantharaman K."/>
            <person name="Brown C.T."/>
            <person name="Hug L.A."/>
            <person name="Sharon I."/>
            <person name="Castelle C.J."/>
            <person name="Probst A.J."/>
            <person name="Thomas B.C."/>
            <person name="Singh A."/>
            <person name="Wilkins M.J."/>
            <person name="Karaoz U."/>
            <person name="Brodie E.L."/>
            <person name="Williams K.H."/>
            <person name="Hubbard S.S."/>
            <person name="Banfield J.F."/>
        </authorList>
    </citation>
    <scope>NUCLEOTIDE SEQUENCE [LARGE SCALE GENOMIC DNA]</scope>
</reference>
<comment type="subcellular location">
    <subcellularLocation>
        <location evidence="9">Cytoplasm</location>
    </subcellularLocation>
</comment>
<dbReference type="InterPro" id="IPR027417">
    <property type="entry name" value="P-loop_NTPase"/>
</dbReference>
<dbReference type="GO" id="GO:0000400">
    <property type="term" value="F:four-way junction DNA binding"/>
    <property type="evidence" value="ECO:0007669"/>
    <property type="project" value="UniProtKB-UniRule"/>
</dbReference>
<dbReference type="InterPro" id="IPR003593">
    <property type="entry name" value="AAA+_ATPase"/>
</dbReference>
<dbReference type="EC" id="3.6.4.-" evidence="9"/>
<keyword evidence="4 9" id="KW-0378">Hydrolase</keyword>
<feature type="binding site" evidence="9">
    <location>
        <position position="313"/>
    </location>
    <ligand>
        <name>DNA</name>
        <dbReference type="ChEBI" id="CHEBI:16991"/>
    </ligand>
</feature>
<dbReference type="GO" id="GO:0009378">
    <property type="term" value="F:four-way junction helicase activity"/>
    <property type="evidence" value="ECO:0007669"/>
    <property type="project" value="InterPro"/>
</dbReference>
<dbReference type="HAMAP" id="MF_00016">
    <property type="entry name" value="DNA_HJ_migration_RuvB"/>
    <property type="match status" value="1"/>
</dbReference>
<proteinExistence type="inferred from homology"/>
<keyword evidence="7 9" id="KW-0233">DNA recombination</keyword>
<feature type="region of interest" description="Head domain (RuvB-H)" evidence="9">
    <location>
        <begin position="253"/>
        <end position="332"/>
    </location>
</feature>
<dbReference type="AlphaFoldDB" id="A0A1G1Z915"/>
<keyword evidence="8 9" id="KW-0234">DNA repair</keyword>
<keyword evidence="1 9" id="KW-0963">Cytoplasm</keyword>
<dbReference type="SUPFAM" id="SSF52540">
    <property type="entry name" value="P-loop containing nucleoside triphosphate hydrolases"/>
    <property type="match status" value="1"/>
</dbReference>
<comment type="function">
    <text evidence="9">The RuvA-RuvB-RuvC complex processes Holliday junction (HJ) DNA during genetic recombination and DNA repair, while the RuvA-RuvB complex plays an important role in the rescue of blocked DNA replication forks via replication fork reversal (RFR). RuvA specifically binds to HJ cruciform DNA, conferring on it an open structure. The RuvB hexamer acts as an ATP-dependent pump, pulling dsDNA into and through the RuvAB complex. RuvB forms 2 homohexamers on either side of HJ DNA bound by 1 or 2 RuvA tetramers; 4 subunits per hexamer contact DNA at a time. Coordinated motions by a converter formed by DNA-disengaged RuvB subunits stimulates ATP hydrolysis and nucleotide exchange. Immobilization of the converter enables RuvB to convert the ATP-contained energy into a lever motion, pulling 2 nucleotides of DNA out of the RuvA tetramer per ATP hydrolyzed, thus driving DNA branch migration. The RuvB motors rotate together with the DNA substrate, which together with the progressing nucleotide cycle form the mechanistic basis for DNA recombination by continuous HJ branch migration. Branch migration allows RuvC to scan DNA until it finds its consensus sequence, where it cleaves and resolves cruciform DNA.</text>
</comment>
<evidence type="ECO:0000256" key="5">
    <source>
        <dbReference type="ARBA" id="ARBA00022840"/>
    </source>
</evidence>
<dbReference type="PANTHER" id="PTHR42848:SF1">
    <property type="entry name" value="HOLLIDAY JUNCTION BRANCH MIGRATION COMPLEX SUBUNIT RUVB"/>
    <property type="match status" value="1"/>
</dbReference>
<dbReference type="SMART" id="SM00382">
    <property type="entry name" value="AAA"/>
    <property type="match status" value="1"/>
</dbReference>
<dbReference type="Gene3D" id="1.10.10.10">
    <property type="entry name" value="Winged helix-like DNA-binding domain superfamily/Winged helix DNA-binding domain"/>
    <property type="match status" value="1"/>
</dbReference>
<feature type="binding site" evidence="9">
    <location>
        <position position="216"/>
    </location>
    <ligand>
        <name>ATP</name>
        <dbReference type="ChEBI" id="CHEBI:30616"/>
    </ligand>
</feature>
<feature type="region of interest" description="Small ATPAse domain (RuvB-S)" evidence="9">
    <location>
        <begin position="180"/>
        <end position="250"/>
    </location>
</feature>